<evidence type="ECO:0000256" key="1">
    <source>
        <dbReference type="SAM" id="MobiDB-lite"/>
    </source>
</evidence>
<name>A0AAV3NI16_LITER</name>
<accession>A0AAV3NI16</accession>
<dbReference type="AlphaFoldDB" id="A0AAV3NI16"/>
<gene>
    <name evidence="2" type="ORF">LIER_35016</name>
</gene>
<protein>
    <submittedName>
        <fullName evidence="2">Uncharacterized protein</fullName>
    </submittedName>
</protein>
<feature type="compositionally biased region" description="Basic and acidic residues" evidence="1">
    <location>
        <begin position="1"/>
        <end position="12"/>
    </location>
</feature>
<keyword evidence="3" id="KW-1185">Reference proteome</keyword>
<evidence type="ECO:0000313" key="2">
    <source>
        <dbReference type="EMBL" id="GAA0139004.1"/>
    </source>
</evidence>
<feature type="region of interest" description="Disordered" evidence="1">
    <location>
        <begin position="1"/>
        <end position="55"/>
    </location>
</feature>
<evidence type="ECO:0000313" key="3">
    <source>
        <dbReference type="Proteomes" id="UP001454036"/>
    </source>
</evidence>
<comment type="caution">
    <text evidence="2">The sequence shown here is derived from an EMBL/GenBank/DDBJ whole genome shotgun (WGS) entry which is preliminary data.</text>
</comment>
<sequence>MNSIGDDNHPQEDDALNLNDPADQRPKDTPPNAQEPICIGSGITLPKGGSSPPPKMAGLIQGLTDQIISSVMDQLRDQLPQLRGETIAVSLFIHEETYTHTPPVRT</sequence>
<proteinExistence type="predicted"/>
<dbReference type="EMBL" id="BAABME010015028">
    <property type="protein sequence ID" value="GAA0139004.1"/>
    <property type="molecule type" value="Genomic_DNA"/>
</dbReference>
<organism evidence="2 3">
    <name type="scientific">Lithospermum erythrorhizon</name>
    <name type="common">Purple gromwell</name>
    <name type="synonym">Lithospermum officinale var. erythrorhizon</name>
    <dbReference type="NCBI Taxonomy" id="34254"/>
    <lineage>
        <taxon>Eukaryota</taxon>
        <taxon>Viridiplantae</taxon>
        <taxon>Streptophyta</taxon>
        <taxon>Embryophyta</taxon>
        <taxon>Tracheophyta</taxon>
        <taxon>Spermatophyta</taxon>
        <taxon>Magnoliopsida</taxon>
        <taxon>eudicotyledons</taxon>
        <taxon>Gunneridae</taxon>
        <taxon>Pentapetalae</taxon>
        <taxon>asterids</taxon>
        <taxon>lamiids</taxon>
        <taxon>Boraginales</taxon>
        <taxon>Boraginaceae</taxon>
        <taxon>Boraginoideae</taxon>
        <taxon>Lithospermeae</taxon>
        <taxon>Lithospermum</taxon>
    </lineage>
</organism>
<dbReference type="Proteomes" id="UP001454036">
    <property type="component" value="Unassembled WGS sequence"/>
</dbReference>
<reference evidence="2 3" key="1">
    <citation type="submission" date="2024-01" db="EMBL/GenBank/DDBJ databases">
        <title>The complete chloroplast genome sequence of Lithospermum erythrorhizon: insights into the phylogenetic relationship among Boraginaceae species and the maternal lineages of purple gromwells.</title>
        <authorList>
            <person name="Okada T."/>
            <person name="Watanabe K."/>
        </authorList>
    </citation>
    <scope>NUCLEOTIDE SEQUENCE [LARGE SCALE GENOMIC DNA]</scope>
</reference>